<dbReference type="RefSeq" id="WP_181582980.1">
    <property type="nucleotide sequence ID" value="NZ_CP059399.1"/>
</dbReference>
<name>A0A7D6ZII9_9NOCA</name>
<dbReference type="KEGG" id="nhu:H0264_05655"/>
<dbReference type="EMBL" id="CP059399">
    <property type="protein sequence ID" value="QLY31799.1"/>
    <property type="molecule type" value="Genomic_DNA"/>
</dbReference>
<organism evidence="1 2">
    <name type="scientific">Nocardia huaxiensis</name>
    <dbReference type="NCBI Taxonomy" id="2755382"/>
    <lineage>
        <taxon>Bacteria</taxon>
        <taxon>Bacillati</taxon>
        <taxon>Actinomycetota</taxon>
        <taxon>Actinomycetes</taxon>
        <taxon>Mycobacteriales</taxon>
        <taxon>Nocardiaceae</taxon>
        <taxon>Nocardia</taxon>
    </lineage>
</organism>
<reference evidence="1 2" key="1">
    <citation type="submission" date="2020-07" db="EMBL/GenBank/DDBJ databases">
        <authorList>
            <person name="Zhuang K."/>
            <person name="Ran Y."/>
        </authorList>
    </citation>
    <scope>NUCLEOTIDE SEQUENCE [LARGE SCALE GENOMIC DNA]</scope>
    <source>
        <strain evidence="1 2">WCH-YHL-001</strain>
    </source>
</reference>
<sequence>MATDMHKPAEQNTDTTLEVVPDATTGEMQEIVLRVGPGGGRTQRFTGRLLTESHQVTTAGTEIIRIYLSRKGKFVVHRHYIDWNDLTQHAKKTFQDKKEGFAEARAQAGHSGQFSQADLAVFGNWLKDMKDWRGFLGLDENFGDFTLDIVDTLAEVRNLVPAKAYRIVADAVGNPSVEHLDI</sequence>
<evidence type="ECO:0000313" key="1">
    <source>
        <dbReference type="EMBL" id="QLY31799.1"/>
    </source>
</evidence>
<dbReference type="InterPro" id="IPR027580">
    <property type="entry name" value="EXLDI"/>
</dbReference>
<accession>A0A7D6ZII9</accession>
<keyword evidence="2" id="KW-1185">Reference proteome</keyword>
<evidence type="ECO:0000313" key="2">
    <source>
        <dbReference type="Proteomes" id="UP000515512"/>
    </source>
</evidence>
<proteinExistence type="predicted"/>
<dbReference type="NCBIfam" id="TIGR04342">
    <property type="entry name" value="EXLDI"/>
    <property type="match status" value="1"/>
</dbReference>
<dbReference type="Proteomes" id="UP000515512">
    <property type="component" value="Chromosome"/>
</dbReference>
<gene>
    <name evidence="1" type="ORF">H0264_05655</name>
</gene>
<protein>
    <submittedName>
        <fullName evidence="1">EXLDI protein</fullName>
    </submittedName>
</protein>
<dbReference type="AlphaFoldDB" id="A0A7D6ZII9"/>